<feature type="region of interest" description="Disordered" evidence="1">
    <location>
        <begin position="588"/>
        <end position="635"/>
    </location>
</feature>
<dbReference type="PANTHER" id="PTHR47765:SF2">
    <property type="entry name" value="EXONUCLEASE MUT-7 HOMOLOG"/>
    <property type="match status" value="1"/>
</dbReference>
<evidence type="ECO:0008006" key="6">
    <source>
        <dbReference type="Google" id="ProtNLM"/>
    </source>
</evidence>
<evidence type="ECO:0000256" key="1">
    <source>
        <dbReference type="SAM" id="MobiDB-lite"/>
    </source>
</evidence>
<dbReference type="Pfam" id="PF01927">
    <property type="entry name" value="Mut7-C"/>
    <property type="match status" value="2"/>
</dbReference>
<evidence type="ECO:0000259" key="3">
    <source>
        <dbReference type="Pfam" id="PF01927"/>
    </source>
</evidence>
<feature type="domain" description="Mut7-C RNAse" evidence="3">
    <location>
        <begin position="649"/>
        <end position="763"/>
    </location>
</feature>
<dbReference type="SUPFAM" id="SSF53098">
    <property type="entry name" value="Ribonuclease H-like"/>
    <property type="match status" value="1"/>
</dbReference>
<feature type="region of interest" description="Disordered" evidence="1">
    <location>
        <begin position="499"/>
        <end position="518"/>
    </location>
</feature>
<dbReference type="Pfam" id="PF01612">
    <property type="entry name" value="DNA_pol_A_exo1"/>
    <property type="match status" value="1"/>
</dbReference>
<dbReference type="InterPro" id="IPR002782">
    <property type="entry name" value="Mut7-C_RNAse_dom"/>
</dbReference>
<dbReference type="EMBL" id="JAFJMO010000012">
    <property type="protein sequence ID" value="KAJ8260556.1"/>
    <property type="molecule type" value="Genomic_DNA"/>
</dbReference>
<feature type="domain" description="3'-5' exonuclease" evidence="2">
    <location>
        <begin position="375"/>
        <end position="572"/>
    </location>
</feature>
<evidence type="ECO:0000313" key="4">
    <source>
        <dbReference type="EMBL" id="KAJ8260556.1"/>
    </source>
</evidence>
<dbReference type="InterPro" id="IPR036397">
    <property type="entry name" value="RNaseH_sf"/>
</dbReference>
<evidence type="ECO:0000259" key="2">
    <source>
        <dbReference type="Pfam" id="PF01612"/>
    </source>
</evidence>
<organism evidence="4 5">
    <name type="scientific">Conger conger</name>
    <name type="common">Conger eel</name>
    <name type="synonym">Muraena conger</name>
    <dbReference type="NCBI Taxonomy" id="82655"/>
    <lineage>
        <taxon>Eukaryota</taxon>
        <taxon>Metazoa</taxon>
        <taxon>Chordata</taxon>
        <taxon>Craniata</taxon>
        <taxon>Vertebrata</taxon>
        <taxon>Euteleostomi</taxon>
        <taxon>Actinopterygii</taxon>
        <taxon>Neopterygii</taxon>
        <taxon>Teleostei</taxon>
        <taxon>Anguilliformes</taxon>
        <taxon>Congridae</taxon>
        <taxon>Conger</taxon>
    </lineage>
</organism>
<dbReference type="GO" id="GO:0003676">
    <property type="term" value="F:nucleic acid binding"/>
    <property type="evidence" value="ECO:0007669"/>
    <property type="project" value="InterPro"/>
</dbReference>
<name>A0A9Q1HTI3_CONCO</name>
<evidence type="ECO:0000313" key="5">
    <source>
        <dbReference type="Proteomes" id="UP001152803"/>
    </source>
</evidence>
<dbReference type="Gene3D" id="3.30.420.10">
    <property type="entry name" value="Ribonuclease H-like superfamily/Ribonuclease H"/>
    <property type="match status" value="1"/>
</dbReference>
<feature type="domain" description="Mut7-C RNAse" evidence="3">
    <location>
        <begin position="836"/>
        <end position="868"/>
    </location>
</feature>
<dbReference type="GO" id="GO:0006139">
    <property type="term" value="P:nucleobase-containing compound metabolic process"/>
    <property type="evidence" value="ECO:0007669"/>
    <property type="project" value="InterPro"/>
</dbReference>
<keyword evidence="5" id="KW-1185">Reference proteome</keyword>
<dbReference type="GO" id="GO:0008408">
    <property type="term" value="F:3'-5' exonuclease activity"/>
    <property type="evidence" value="ECO:0007669"/>
    <property type="project" value="InterPro"/>
</dbReference>
<gene>
    <name evidence="4" type="ORF">COCON_G00162790</name>
</gene>
<dbReference type="OrthoDB" id="18193at2759"/>
<feature type="compositionally biased region" description="Low complexity" evidence="1">
    <location>
        <begin position="625"/>
        <end position="635"/>
    </location>
</feature>
<comment type="caution">
    <text evidence="4">The sequence shown here is derived from an EMBL/GenBank/DDBJ whole genome shotgun (WGS) entry which is preliminary data.</text>
</comment>
<accession>A0A9Q1HTI3</accession>
<dbReference type="PANTHER" id="PTHR47765">
    <property type="entry name" value="3'-5' EXONUCLEASE DOMAIN-CONTAINING PROTEIN"/>
    <property type="match status" value="1"/>
</dbReference>
<dbReference type="InterPro" id="IPR012337">
    <property type="entry name" value="RNaseH-like_sf"/>
</dbReference>
<dbReference type="AlphaFoldDB" id="A0A9Q1HTI3"/>
<feature type="compositionally biased region" description="Basic and acidic residues" evidence="1">
    <location>
        <begin position="594"/>
        <end position="609"/>
    </location>
</feature>
<dbReference type="InterPro" id="IPR052408">
    <property type="entry name" value="Exonuclease_MUT-7-like"/>
</dbReference>
<dbReference type="InterPro" id="IPR002562">
    <property type="entry name" value="3'-5'_exonuclease_dom"/>
</dbReference>
<sequence>MSHPSQPEVSDTSDLLGCLLDLWNRKEQEKVRAEARMGFSNAQDPLCCLLCVLEGCPGRLKGKATSLGHCVLAEFVRWRQNHPQVSLQGRPPEGLHSLQLRALGLLSEAQHAATLSSLLELYQLCSLDPALLLGHVQSLLATGCFKEAAMLGIALKLQSELDMEQVCVPLVLQDKLPLAESYVQGHSHLEEALLKLLDSWCDPRFSLAQLRRQFPDLSVSHHQAERIHPKMLSKQVFRLMERFNINPALCPNSVTKRKLDSLRFLMYKRFVEKGMSEENWRDHIQAAVADSPELQVHLVELLVKYSGLQDAAQWSRRYGVPKDQLPLGVWDTQQDLPVTERGDSEVPSLSVDPWDPPIADQERYYQLPIPKDSVQFVHTQEDLERCKNMVFQPEVPVGIDMEWRAGFGSVPCQRLALIQLAVLEQVFLLDLCQAEFASHERTVEFIRTLFSDPKILKLGYGMSGDLKSMTTTWPEFSAQPLQVSGVLDLLNVHQQMQRSWRRGADRGPRPVEVGEGPAEKGLSLMVQQVLGKPLDKMEQLSNWERRPLRSRQVRYAAIDAYCLLEVYRTLSLEPARFHLPADLRSVQAGQAANNKEKKSRKEREKEKGKQARSRGVPSDAPGLEGRPLPAPAGRAPALRAPALRPQQLRVVCDNMLQGLGRFLRCLGVDVLMLENGDDHRLAAKLAREEGRVILTSGQPYQTLRSQVGEGRCLALDCSEKARDQTARVLRHFNVQLTPDDIFSRCQACNGDEYMKLPREDMAEILRERGLLQVQARGKPAENWEEQYDEPPFSPQPGPSMAPEGPRYGPHCRWAPASHLDRQSLTFPGGAVLQLHTVPPGLLPRIPVFFICTTCGKVFWEGSHFERVLNQFQDVLRISEDAPTSQ</sequence>
<proteinExistence type="predicted"/>
<protein>
    <recommendedName>
        <fullName evidence="6">Exonuclease mut-7 homolog</fullName>
    </recommendedName>
</protein>
<dbReference type="Proteomes" id="UP001152803">
    <property type="component" value="Unassembled WGS sequence"/>
</dbReference>
<reference evidence="4" key="1">
    <citation type="journal article" date="2023" name="Science">
        <title>Genome structures resolve the early diversification of teleost fishes.</title>
        <authorList>
            <person name="Parey E."/>
            <person name="Louis A."/>
            <person name="Montfort J."/>
            <person name="Bouchez O."/>
            <person name="Roques C."/>
            <person name="Iampietro C."/>
            <person name="Lluch J."/>
            <person name="Castinel A."/>
            <person name="Donnadieu C."/>
            <person name="Desvignes T."/>
            <person name="Floi Bucao C."/>
            <person name="Jouanno E."/>
            <person name="Wen M."/>
            <person name="Mejri S."/>
            <person name="Dirks R."/>
            <person name="Jansen H."/>
            <person name="Henkel C."/>
            <person name="Chen W.J."/>
            <person name="Zahm M."/>
            <person name="Cabau C."/>
            <person name="Klopp C."/>
            <person name="Thompson A.W."/>
            <person name="Robinson-Rechavi M."/>
            <person name="Braasch I."/>
            <person name="Lecointre G."/>
            <person name="Bobe J."/>
            <person name="Postlethwait J.H."/>
            <person name="Berthelot C."/>
            <person name="Roest Crollius H."/>
            <person name="Guiguen Y."/>
        </authorList>
    </citation>
    <scope>NUCLEOTIDE SEQUENCE</scope>
    <source>
        <strain evidence="4">Concon-B</strain>
    </source>
</reference>
<feature type="region of interest" description="Disordered" evidence="1">
    <location>
        <begin position="783"/>
        <end position="802"/>
    </location>
</feature>